<dbReference type="InterPro" id="IPR013780">
    <property type="entry name" value="Glyco_hydro_b"/>
</dbReference>
<dbReference type="eggNOG" id="ENOG502S12M">
    <property type="taxonomic scope" value="Eukaryota"/>
</dbReference>
<dbReference type="InterPro" id="IPR024745">
    <property type="entry name" value="GH44_cat"/>
</dbReference>
<dbReference type="OMA" id="AGNDWYF"/>
<dbReference type="EMBL" id="JH687553">
    <property type="protein sequence ID" value="EIN04616.1"/>
    <property type="molecule type" value="Genomic_DNA"/>
</dbReference>
<sequence length="746" mass="80116">MILSSLVVLVFGLLVGADQDVYIAGSGALASGWENWSWSSTIDFASTSGPGGVEAISITSDAYAALSLYDETPFANNFAGLRFDISGAQPDVSLYLSSSADSDSSPSIPLASMSTAVTTDSFITITVDFGNLPGSGGVLASDSWDRLNFQAGGNGATYYITNIELLTEIVVTPKFLSAEPLAANVIAVTSQGAVDFSQVTATLNNATVSLTKTATYSPPDTPAQTITYFTLSKSLAPGSLVISADANTTFSYTIPALKYGTINIANTKAISDDIYGVNFPTDANYIELLGVTMSRWGGNAVTAYNPFGQFTNAGNDWYFENRVASPPDADAWSGWVKGAGSKSMVTIPALDWVSKDATSYSYPRTVYPTQAAYDPYNSDAGNGQFPNGSWVAPPPQTNVYSPWNTSLAAQWLTGLTNKPDIVTVDNEIEIAGSTHQDMHPEPMGYDEELQRVVNTATMAKSVLPNVQVAAPSTCAWWFYWTSSIGYTDNAAHNNQDFLPWFLSQMQAASTKAGKRLLDYLDIHYYYAPDTSANDAAAKALRLRMTRSLWDPDYTDESWIGTSVPAQWSEPNPNAVWLIPRMQQLIAQHYPGTKLSISEWSSTADTDITGGLVTVDQLGIYGREGVDSATYWVTPDEKGPVGLAFWLFRGNGTTFGSKSVQVNMADRDEDVLGVYASTSDGKKVTLVLVNKDVNPVNLAISNIPAGTYFVRHFGGAAGVAKWQTTIKIAANSNLVVPAYTAVFLQEQ</sequence>
<dbReference type="Gene3D" id="2.60.120.430">
    <property type="entry name" value="Galactose-binding lectin"/>
    <property type="match status" value="1"/>
</dbReference>
<accession>R7S5E7</accession>
<reference evidence="4" key="1">
    <citation type="journal article" date="2012" name="Science">
        <title>The Paleozoic origin of enzymatic lignin decomposition reconstructed from 31 fungal genomes.</title>
        <authorList>
            <person name="Floudas D."/>
            <person name="Binder M."/>
            <person name="Riley R."/>
            <person name="Barry K."/>
            <person name="Blanchette R.A."/>
            <person name="Henrissat B."/>
            <person name="Martinez A.T."/>
            <person name="Otillar R."/>
            <person name="Spatafora J.W."/>
            <person name="Yadav J.S."/>
            <person name="Aerts A."/>
            <person name="Benoit I."/>
            <person name="Boyd A."/>
            <person name="Carlson A."/>
            <person name="Copeland A."/>
            <person name="Coutinho P.M."/>
            <person name="de Vries R.P."/>
            <person name="Ferreira P."/>
            <person name="Findley K."/>
            <person name="Foster B."/>
            <person name="Gaskell J."/>
            <person name="Glotzer D."/>
            <person name="Gorecki P."/>
            <person name="Heitman J."/>
            <person name="Hesse C."/>
            <person name="Hori C."/>
            <person name="Igarashi K."/>
            <person name="Jurgens J.A."/>
            <person name="Kallen N."/>
            <person name="Kersten P."/>
            <person name="Kohler A."/>
            <person name="Kuees U."/>
            <person name="Kumar T.K.A."/>
            <person name="Kuo A."/>
            <person name="LaButti K."/>
            <person name="Larrondo L.F."/>
            <person name="Lindquist E."/>
            <person name="Ling A."/>
            <person name="Lombard V."/>
            <person name="Lucas S."/>
            <person name="Lundell T."/>
            <person name="Martin R."/>
            <person name="McLaughlin D.J."/>
            <person name="Morgenstern I."/>
            <person name="Morin E."/>
            <person name="Murat C."/>
            <person name="Nagy L.G."/>
            <person name="Nolan M."/>
            <person name="Ohm R.A."/>
            <person name="Patyshakuliyeva A."/>
            <person name="Rokas A."/>
            <person name="Ruiz-Duenas F.J."/>
            <person name="Sabat G."/>
            <person name="Salamov A."/>
            <person name="Samejima M."/>
            <person name="Schmutz J."/>
            <person name="Slot J.C."/>
            <person name="St John F."/>
            <person name="Stenlid J."/>
            <person name="Sun H."/>
            <person name="Sun S."/>
            <person name="Syed K."/>
            <person name="Tsang A."/>
            <person name="Wiebenga A."/>
            <person name="Young D."/>
            <person name="Pisabarro A."/>
            <person name="Eastwood D.C."/>
            <person name="Martin F."/>
            <person name="Cullen D."/>
            <person name="Grigoriev I.V."/>
            <person name="Hibbett D.S."/>
        </authorList>
    </citation>
    <scope>NUCLEOTIDE SEQUENCE [LARGE SCALE GENOMIC DNA]</scope>
    <source>
        <strain evidence="4">HHB-11173 SS5</strain>
    </source>
</reference>
<keyword evidence="1" id="KW-0732">Signal</keyword>
<dbReference type="Pfam" id="PF12891">
    <property type="entry name" value="Glyco_hydro_44"/>
    <property type="match status" value="1"/>
</dbReference>
<dbReference type="RefSeq" id="XP_007388009.1">
    <property type="nucleotide sequence ID" value="XM_007387947.1"/>
</dbReference>
<dbReference type="AlphaFoldDB" id="R7S5E7"/>
<feature type="signal peptide" evidence="1">
    <location>
        <begin position="1"/>
        <end position="17"/>
    </location>
</feature>
<evidence type="ECO:0000256" key="1">
    <source>
        <dbReference type="SAM" id="SignalP"/>
    </source>
</evidence>
<evidence type="ECO:0000313" key="3">
    <source>
        <dbReference type="EMBL" id="EIN04616.1"/>
    </source>
</evidence>
<protein>
    <recommendedName>
        <fullName evidence="2">Glycoside hydrolase family 44 catalytic domain-containing protein</fullName>
    </recommendedName>
</protein>
<name>R7S5E7_PUNST</name>
<keyword evidence="4" id="KW-1185">Reference proteome</keyword>
<dbReference type="Gene3D" id="2.60.40.1180">
    <property type="entry name" value="Golgi alpha-mannosidase II"/>
    <property type="match status" value="1"/>
</dbReference>
<organism evidence="3 4">
    <name type="scientific">Punctularia strigosozonata (strain HHB-11173)</name>
    <name type="common">White-rot fungus</name>
    <dbReference type="NCBI Taxonomy" id="741275"/>
    <lineage>
        <taxon>Eukaryota</taxon>
        <taxon>Fungi</taxon>
        <taxon>Dikarya</taxon>
        <taxon>Basidiomycota</taxon>
        <taxon>Agaricomycotina</taxon>
        <taxon>Agaricomycetes</taxon>
        <taxon>Corticiales</taxon>
        <taxon>Punctulariaceae</taxon>
        <taxon>Punctularia</taxon>
    </lineage>
</organism>
<evidence type="ECO:0000259" key="2">
    <source>
        <dbReference type="Pfam" id="PF12891"/>
    </source>
</evidence>
<feature type="domain" description="Glycoside hydrolase family 44 catalytic" evidence="2">
    <location>
        <begin position="310"/>
        <end position="526"/>
    </location>
</feature>
<dbReference type="Gene3D" id="3.20.20.80">
    <property type="entry name" value="Glycosidases"/>
    <property type="match status" value="1"/>
</dbReference>
<dbReference type="HOGENOM" id="CLU_375116_0_0_1"/>
<dbReference type="OrthoDB" id="3180848at2759"/>
<dbReference type="GeneID" id="18880036"/>
<dbReference type="KEGG" id="psq:PUNSTDRAFT_138265"/>
<evidence type="ECO:0000313" key="4">
    <source>
        <dbReference type="Proteomes" id="UP000054196"/>
    </source>
</evidence>
<dbReference type="Proteomes" id="UP000054196">
    <property type="component" value="Unassembled WGS sequence"/>
</dbReference>
<dbReference type="SUPFAM" id="SSF51445">
    <property type="entry name" value="(Trans)glycosidases"/>
    <property type="match status" value="1"/>
</dbReference>
<feature type="chain" id="PRO_5004455509" description="Glycoside hydrolase family 44 catalytic domain-containing protein" evidence="1">
    <location>
        <begin position="18"/>
        <end position="746"/>
    </location>
</feature>
<proteinExistence type="predicted"/>
<gene>
    <name evidence="3" type="ORF">PUNSTDRAFT_138265</name>
</gene>
<dbReference type="InterPro" id="IPR017853">
    <property type="entry name" value="GH"/>
</dbReference>